<name>A0ABR9NVE5_9BACT</name>
<dbReference type="RefSeq" id="WP_145915416.1">
    <property type="nucleotide sequence ID" value="NZ_JADBFD010000011.1"/>
</dbReference>
<protein>
    <submittedName>
        <fullName evidence="1">Uncharacterized protein</fullName>
    </submittedName>
</protein>
<organism evidence="1 2">
    <name type="scientific">Geobacter anodireducens</name>
    <dbReference type="NCBI Taxonomy" id="1340425"/>
    <lineage>
        <taxon>Bacteria</taxon>
        <taxon>Pseudomonadati</taxon>
        <taxon>Thermodesulfobacteriota</taxon>
        <taxon>Desulfuromonadia</taxon>
        <taxon>Geobacterales</taxon>
        <taxon>Geobacteraceae</taxon>
        <taxon>Geobacter</taxon>
    </lineage>
</organism>
<evidence type="ECO:0000313" key="1">
    <source>
        <dbReference type="EMBL" id="MBE2888203.1"/>
    </source>
</evidence>
<dbReference type="Proteomes" id="UP000618926">
    <property type="component" value="Unassembled WGS sequence"/>
</dbReference>
<keyword evidence="2" id="KW-1185">Reference proteome</keyword>
<accession>A0ABR9NVE5</accession>
<sequence length="79" mass="8672">MARPDYCDATGCEIHEKGASGFCRESEPEDRVNAINSQVSVLYDFCQYELARRGQGTVFTVSCFTTISTTGRGGTLLRP</sequence>
<gene>
    <name evidence="1" type="ORF">IIE05_09500</name>
</gene>
<evidence type="ECO:0000313" key="2">
    <source>
        <dbReference type="Proteomes" id="UP000618926"/>
    </source>
</evidence>
<proteinExistence type="predicted"/>
<reference evidence="1 2" key="1">
    <citation type="submission" date="2020-10" db="EMBL/GenBank/DDBJ databases">
        <title>Investigation of anaerobic biodegradation of phenanthrene by a sulfate-dependent Geobacter anodireducens strain PheS2.</title>
        <authorList>
            <person name="Zhang Z."/>
        </authorList>
    </citation>
    <scope>NUCLEOTIDE SEQUENCE [LARGE SCALE GENOMIC DNA]</scope>
    <source>
        <strain evidence="1 2">PheS2</strain>
    </source>
</reference>
<comment type="caution">
    <text evidence="1">The sequence shown here is derived from an EMBL/GenBank/DDBJ whole genome shotgun (WGS) entry which is preliminary data.</text>
</comment>
<dbReference type="EMBL" id="JADBFD010000011">
    <property type="protein sequence ID" value="MBE2888203.1"/>
    <property type="molecule type" value="Genomic_DNA"/>
</dbReference>